<sequence>MSARLTIQQAGPAMSLQDQGRPGYRAEGLTVGGAADRVALFEGAALLGQSPDCAAIEMAGSGGTFVSDTDVRIALTGAEMTAKIDGEVVIWNASHLLHAGAKLTIGGARNGSYGYLHVGGGFDTPLVMGARGSHLAGGIGGLLQTGDTLPVGPDKGREVSMTLPKPDRFGGGKIRVVASMQTGAFTPETIQRFVSTTFRRDARANRMGVRMDFDGDGFATEEQLSIVSEVVVPGDVQISGDGAPYVLMFECQTTGGYPRIGAVLPCDLPRVAQAQAGAALQFEFVEMEEAVAAQARHLAELKALPGKVTPLVRDPARIRDLLSYQLVGGAVSATADPFEEEI</sequence>
<dbReference type="Proteomes" id="UP001556098">
    <property type="component" value="Unassembled WGS sequence"/>
</dbReference>
<evidence type="ECO:0000259" key="5">
    <source>
        <dbReference type="SMART" id="SM00797"/>
    </source>
</evidence>
<keyword evidence="2" id="KW-0378">Hydrolase</keyword>
<accession>A0ABV3RLY1</accession>
<evidence type="ECO:0000313" key="7">
    <source>
        <dbReference type="Proteomes" id="UP001556098"/>
    </source>
</evidence>
<name>A0ABV3RLY1_9RHOB</name>
<dbReference type="EMBL" id="JBFNXX010000006">
    <property type="protein sequence ID" value="MEW9919992.1"/>
    <property type="molecule type" value="Genomic_DNA"/>
</dbReference>
<evidence type="ECO:0000256" key="1">
    <source>
        <dbReference type="ARBA" id="ARBA00022741"/>
    </source>
</evidence>
<evidence type="ECO:0000256" key="2">
    <source>
        <dbReference type="ARBA" id="ARBA00022801"/>
    </source>
</evidence>
<proteinExistence type="predicted"/>
<evidence type="ECO:0000256" key="4">
    <source>
        <dbReference type="SAM" id="MobiDB-lite"/>
    </source>
</evidence>
<feature type="region of interest" description="Disordered" evidence="4">
    <location>
        <begin position="1"/>
        <end position="21"/>
    </location>
</feature>
<dbReference type="InterPro" id="IPR003778">
    <property type="entry name" value="CT_A_B"/>
</dbReference>
<keyword evidence="1" id="KW-0547">Nucleotide-binding</keyword>
<dbReference type="Pfam" id="PF02626">
    <property type="entry name" value="CT_A_B"/>
    <property type="match status" value="1"/>
</dbReference>
<dbReference type="InterPro" id="IPR052708">
    <property type="entry name" value="PxpC"/>
</dbReference>
<protein>
    <submittedName>
        <fullName evidence="6">Biotin-dependent carboxyltransferase family protein</fullName>
    </submittedName>
</protein>
<evidence type="ECO:0000313" key="6">
    <source>
        <dbReference type="EMBL" id="MEW9919992.1"/>
    </source>
</evidence>
<dbReference type="PANTHER" id="PTHR43309:SF5">
    <property type="entry name" value="5-OXOPROLINASE SUBUNIT C"/>
    <property type="match status" value="1"/>
</dbReference>
<keyword evidence="7" id="KW-1185">Reference proteome</keyword>
<evidence type="ECO:0000256" key="3">
    <source>
        <dbReference type="ARBA" id="ARBA00022840"/>
    </source>
</evidence>
<dbReference type="Gene3D" id="2.40.100.10">
    <property type="entry name" value="Cyclophilin-like"/>
    <property type="match status" value="1"/>
</dbReference>
<dbReference type="SMART" id="SM00797">
    <property type="entry name" value="AHS2"/>
    <property type="match status" value="1"/>
</dbReference>
<feature type="domain" description="Carboxyltransferase" evidence="5">
    <location>
        <begin position="26"/>
        <end position="299"/>
    </location>
</feature>
<dbReference type="RefSeq" id="WP_367877692.1">
    <property type="nucleotide sequence ID" value="NZ_JBFNXX010000006.1"/>
</dbReference>
<gene>
    <name evidence="6" type="ORF">AB2B41_10270</name>
</gene>
<dbReference type="InterPro" id="IPR029000">
    <property type="entry name" value="Cyclophilin-like_dom_sf"/>
</dbReference>
<keyword evidence="3" id="KW-0067">ATP-binding</keyword>
<reference evidence="6 7" key="1">
    <citation type="submission" date="2024-07" db="EMBL/GenBank/DDBJ databases">
        <title>Marimonas sp.nov., isolated from tidal-flat sediment.</title>
        <authorList>
            <person name="Jayan J.N."/>
            <person name="Lee S.S."/>
        </authorList>
    </citation>
    <scope>NUCLEOTIDE SEQUENCE [LARGE SCALE GENOMIC DNA]</scope>
    <source>
        <strain evidence="6 7">MJW-29</strain>
    </source>
</reference>
<dbReference type="PANTHER" id="PTHR43309">
    <property type="entry name" value="5-OXOPROLINASE SUBUNIT C"/>
    <property type="match status" value="1"/>
</dbReference>
<organism evidence="6 7">
    <name type="scientific">Sulfitobacter sediminis</name>
    <dbReference type="NCBI Taxonomy" id="3234186"/>
    <lineage>
        <taxon>Bacteria</taxon>
        <taxon>Pseudomonadati</taxon>
        <taxon>Pseudomonadota</taxon>
        <taxon>Alphaproteobacteria</taxon>
        <taxon>Rhodobacterales</taxon>
        <taxon>Roseobacteraceae</taxon>
        <taxon>Sulfitobacter</taxon>
    </lineage>
</organism>
<dbReference type="SUPFAM" id="SSF50891">
    <property type="entry name" value="Cyclophilin-like"/>
    <property type="match status" value="1"/>
</dbReference>
<comment type="caution">
    <text evidence="6">The sequence shown here is derived from an EMBL/GenBank/DDBJ whole genome shotgun (WGS) entry which is preliminary data.</text>
</comment>